<dbReference type="EMBL" id="BARS01017385">
    <property type="protein sequence ID" value="GAF97272.1"/>
    <property type="molecule type" value="Genomic_DNA"/>
</dbReference>
<reference evidence="1" key="1">
    <citation type="journal article" date="2014" name="Front. Microbiol.">
        <title>High frequency of phylogenetically diverse reductive dehalogenase-homologous genes in deep subseafloor sedimentary metagenomes.</title>
        <authorList>
            <person name="Kawai M."/>
            <person name="Futagami T."/>
            <person name="Toyoda A."/>
            <person name="Takaki Y."/>
            <person name="Nishi S."/>
            <person name="Hori S."/>
            <person name="Arai W."/>
            <person name="Tsubouchi T."/>
            <person name="Morono Y."/>
            <person name="Uchiyama I."/>
            <person name="Ito T."/>
            <person name="Fujiyama A."/>
            <person name="Inagaki F."/>
            <person name="Takami H."/>
        </authorList>
    </citation>
    <scope>NUCLEOTIDE SEQUENCE</scope>
    <source>
        <strain evidence="1">Expedition CK06-06</strain>
    </source>
</reference>
<comment type="caution">
    <text evidence="1">The sequence shown here is derived from an EMBL/GenBank/DDBJ whole genome shotgun (WGS) entry which is preliminary data.</text>
</comment>
<name>X0UA91_9ZZZZ</name>
<proteinExistence type="predicted"/>
<accession>X0UA91</accession>
<evidence type="ECO:0000313" key="1">
    <source>
        <dbReference type="EMBL" id="GAF97272.1"/>
    </source>
</evidence>
<dbReference type="AlphaFoldDB" id="X0UA91"/>
<protein>
    <submittedName>
        <fullName evidence="1">Uncharacterized protein</fullName>
    </submittedName>
</protein>
<gene>
    <name evidence="1" type="ORF">S01H1_28444</name>
</gene>
<feature type="non-terminal residue" evidence="1">
    <location>
        <position position="1"/>
    </location>
</feature>
<organism evidence="1">
    <name type="scientific">marine sediment metagenome</name>
    <dbReference type="NCBI Taxonomy" id="412755"/>
    <lineage>
        <taxon>unclassified sequences</taxon>
        <taxon>metagenomes</taxon>
        <taxon>ecological metagenomes</taxon>
    </lineage>
</organism>
<sequence length="76" mass="9219">LTKYILSKGGSLKGKYMRKAIKFLINTRGEKFDIHEFDKYCVFKDNRESRRQYIKKLIRWGLIEKTSNERVYQNLI</sequence>